<reference evidence="2" key="1">
    <citation type="submission" date="2019-08" db="EMBL/GenBank/DDBJ databases">
        <authorList>
            <person name="Kucharzyk K."/>
            <person name="Murdoch R.W."/>
            <person name="Higgins S."/>
            <person name="Loffler F."/>
        </authorList>
    </citation>
    <scope>NUCLEOTIDE SEQUENCE</scope>
</reference>
<sequence>MVDQVPSHAGHRLDQGALVAGAFQPDHETRLAVLVDISVFLEPFVEVGDLFDPVLRQAGGPDDGRPGTPFFERKHRDDRRDDKNRQDDKEKFFHRNCPTPVCCMVFQPS</sequence>
<dbReference type="EMBL" id="VSSQ01132256">
    <property type="protein sequence ID" value="MPN58904.1"/>
    <property type="molecule type" value="Genomic_DNA"/>
</dbReference>
<proteinExistence type="predicted"/>
<feature type="region of interest" description="Disordered" evidence="1">
    <location>
        <begin position="55"/>
        <end position="93"/>
    </location>
</feature>
<protein>
    <submittedName>
        <fullName evidence="2">Uncharacterized protein</fullName>
    </submittedName>
</protein>
<accession>A0A645JER6</accession>
<feature type="compositionally biased region" description="Basic and acidic residues" evidence="1">
    <location>
        <begin position="71"/>
        <end position="93"/>
    </location>
</feature>
<dbReference type="AlphaFoldDB" id="A0A645JER6"/>
<evidence type="ECO:0000256" key="1">
    <source>
        <dbReference type="SAM" id="MobiDB-lite"/>
    </source>
</evidence>
<comment type="caution">
    <text evidence="2">The sequence shown here is derived from an EMBL/GenBank/DDBJ whole genome shotgun (WGS) entry which is preliminary data.</text>
</comment>
<gene>
    <name evidence="2" type="ORF">SDC9_206620</name>
</gene>
<evidence type="ECO:0000313" key="2">
    <source>
        <dbReference type="EMBL" id="MPN58904.1"/>
    </source>
</evidence>
<organism evidence="2">
    <name type="scientific">bioreactor metagenome</name>
    <dbReference type="NCBI Taxonomy" id="1076179"/>
    <lineage>
        <taxon>unclassified sequences</taxon>
        <taxon>metagenomes</taxon>
        <taxon>ecological metagenomes</taxon>
    </lineage>
</organism>
<name>A0A645JER6_9ZZZZ</name>